<dbReference type="AlphaFoldDB" id="A0AAV6UUA4"/>
<evidence type="ECO:0008006" key="3">
    <source>
        <dbReference type="Google" id="ProtNLM"/>
    </source>
</evidence>
<comment type="caution">
    <text evidence="1">The sequence shown here is derived from an EMBL/GenBank/DDBJ whole genome shotgun (WGS) entry which is preliminary data.</text>
</comment>
<dbReference type="Proteomes" id="UP000827092">
    <property type="component" value="Unassembled WGS sequence"/>
</dbReference>
<keyword evidence="2" id="KW-1185">Reference proteome</keyword>
<name>A0AAV6UUA4_9ARAC</name>
<sequence>MASLGVCYGALCETEADCEPDECCVAASFIQLITKGICRKLGRTGSPCNNVEKLDQYDGKYLSRCPCRQPLECVPTGRFADYTGTNLQQYLSLRCRNL</sequence>
<dbReference type="Gene3D" id="2.10.80.10">
    <property type="entry name" value="Lipase, subunit A"/>
    <property type="match status" value="1"/>
</dbReference>
<protein>
    <recommendedName>
        <fullName evidence="3">Prokineticin domain-containing protein</fullName>
    </recommendedName>
</protein>
<proteinExistence type="predicted"/>
<gene>
    <name evidence="1" type="ORF">JTE90_009891</name>
</gene>
<evidence type="ECO:0000313" key="2">
    <source>
        <dbReference type="Proteomes" id="UP000827092"/>
    </source>
</evidence>
<organism evidence="1 2">
    <name type="scientific">Oedothorax gibbosus</name>
    <dbReference type="NCBI Taxonomy" id="931172"/>
    <lineage>
        <taxon>Eukaryota</taxon>
        <taxon>Metazoa</taxon>
        <taxon>Ecdysozoa</taxon>
        <taxon>Arthropoda</taxon>
        <taxon>Chelicerata</taxon>
        <taxon>Arachnida</taxon>
        <taxon>Araneae</taxon>
        <taxon>Araneomorphae</taxon>
        <taxon>Entelegynae</taxon>
        <taxon>Araneoidea</taxon>
        <taxon>Linyphiidae</taxon>
        <taxon>Erigoninae</taxon>
        <taxon>Oedothorax</taxon>
    </lineage>
</organism>
<accession>A0AAV6UUA4</accession>
<evidence type="ECO:0000313" key="1">
    <source>
        <dbReference type="EMBL" id="KAG8188017.1"/>
    </source>
</evidence>
<reference evidence="1 2" key="1">
    <citation type="journal article" date="2022" name="Nat. Ecol. Evol.">
        <title>A masculinizing supergene underlies an exaggerated male reproductive morph in a spider.</title>
        <authorList>
            <person name="Hendrickx F."/>
            <person name="De Corte Z."/>
            <person name="Sonet G."/>
            <person name="Van Belleghem S.M."/>
            <person name="Kostlbacher S."/>
            <person name="Vangestel C."/>
        </authorList>
    </citation>
    <scope>NUCLEOTIDE SEQUENCE [LARGE SCALE GENOMIC DNA]</scope>
    <source>
        <strain evidence="1">W744_W776</strain>
    </source>
</reference>
<dbReference type="EMBL" id="JAFNEN010000251">
    <property type="protein sequence ID" value="KAG8188017.1"/>
    <property type="molecule type" value="Genomic_DNA"/>
</dbReference>